<accession>A0A380TAG3</accession>
<keyword evidence="7 8" id="KW-0472">Membrane</keyword>
<feature type="transmembrane region" description="Helical" evidence="8">
    <location>
        <begin position="255"/>
        <end position="273"/>
    </location>
</feature>
<name>A0A380TAG3_9ZZZZ</name>
<evidence type="ECO:0000256" key="2">
    <source>
        <dbReference type="ARBA" id="ARBA00010145"/>
    </source>
</evidence>
<keyword evidence="3" id="KW-0813">Transport</keyword>
<reference evidence="9" key="1">
    <citation type="submission" date="2018-07" db="EMBL/GenBank/DDBJ databases">
        <authorList>
            <person name="Quirk P.G."/>
            <person name="Krulwich T.A."/>
        </authorList>
    </citation>
    <scope>NUCLEOTIDE SEQUENCE</scope>
</reference>
<feature type="transmembrane region" description="Helical" evidence="8">
    <location>
        <begin position="280"/>
        <end position="305"/>
    </location>
</feature>
<comment type="similarity">
    <text evidence="2">Belongs to the auxin efflux carrier (TC 2.A.69) family.</text>
</comment>
<evidence type="ECO:0000256" key="6">
    <source>
        <dbReference type="ARBA" id="ARBA00022989"/>
    </source>
</evidence>
<dbReference type="GO" id="GO:0055085">
    <property type="term" value="P:transmembrane transport"/>
    <property type="evidence" value="ECO:0007669"/>
    <property type="project" value="InterPro"/>
</dbReference>
<dbReference type="InterPro" id="IPR004776">
    <property type="entry name" value="Mem_transp_PIN-like"/>
</dbReference>
<dbReference type="GO" id="GO:0005886">
    <property type="term" value="C:plasma membrane"/>
    <property type="evidence" value="ECO:0007669"/>
    <property type="project" value="UniProtKB-SubCell"/>
</dbReference>
<evidence type="ECO:0000256" key="4">
    <source>
        <dbReference type="ARBA" id="ARBA00022475"/>
    </source>
</evidence>
<evidence type="ECO:0000256" key="8">
    <source>
        <dbReference type="SAM" id="Phobius"/>
    </source>
</evidence>
<proteinExistence type="inferred from homology"/>
<feature type="transmembrane region" description="Helical" evidence="8">
    <location>
        <begin position="37"/>
        <end position="58"/>
    </location>
</feature>
<sequence length="306" mass="30680">MAVVLGLAPVFAIILLGYLLRRRESVPDSFWPAAEQMTFYLFFPALLLTNTVQANFAAQSLGGMVGAVVAAVLIVLALAIIAARVLKLDGPATSSLIQSAIRPNVYLATATAAALAGDPGLIAVSLCIAVIVPLVNVISVVALIRCAAPGAALPAGFAPVASSIARNPLILACLGGLTLNALAVPLPPVLGPLLQILARAALPLGLLAVGAGLDLQASRRAGPAVLAAAGLKLVTLPLITLALCSAFELTGVPRLIAIMFAGLPISASAYVMARQMGGNAPMLASAITATTIGAAVTMPLLLAAIG</sequence>
<keyword evidence="6 8" id="KW-1133">Transmembrane helix</keyword>
<evidence type="ECO:0000256" key="1">
    <source>
        <dbReference type="ARBA" id="ARBA00004651"/>
    </source>
</evidence>
<dbReference type="AlphaFoldDB" id="A0A380TAG3"/>
<dbReference type="EMBL" id="UIDG01000092">
    <property type="protein sequence ID" value="SUS05255.1"/>
    <property type="molecule type" value="Genomic_DNA"/>
</dbReference>
<keyword evidence="5 8" id="KW-0812">Transmembrane</keyword>
<organism evidence="9">
    <name type="scientific">metagenome</name>
    <dbReference type="NCBI Taxonomy" id="256318"/>
    <lineage>
        <taxon>unclassified sequences</taxon>
        <taxon>metagenomes</taxon>
    </lineage>
</organism>
<evidence type="ECO:0000256" key="5">
    <source>
        <dbReference type="ARBA" id="ARBA00022692"/>
    </source>
</evidence>
<keyword evidence="4" id="KW-1003">Cell membrane</keyword>
<protein>
    <submittedName>
        <fullName evidence="9">Transporter</fullName>
    </submittedName>
</protein>
<feature type="transmembrane region" description="Helical" evidence="8">
    <location>
        <begin position="65"/>
        <end position="86"/>
    </location>
</feature>
<dbReference type="PANTHER" id="PTHR36838">
    <property type="entry name" value="AUXIN EFFLUX CARRIER FAMILY PROTEIN"/>
    <property type="match status" value="1"/>
</dbReference>
<feature type="transmembrane region" description="Helical" evidence="8">
    <location>
        <begin position="225"/>
        <end position="249"/>
    </location>
</feature>
<feature type="transmembrane region" description="Helical" evidence="8">
    <location>
        <begin position="121"/>
        <end position="148"/>
    </location>
</feature>
<evidence type="ECO:0000256" key="7">
    <source>
        <dbReference type="ARBA" id="ARBA00023136"/>
    </source>
</evidence>
<dbReference type="Gene3D" id="1.20.1530.20">
    <property type="match status" value="1"/>
</dbReference>
<feature type="transmembrane region" description="Helical" evidence="8">
    <location>
        <begin position="169"/>
        <end position="190"/>
    </location>
</feature>
<dbReference type="Pfam" id="PF03547">
    <property type="entry name" value="Mem_trans"/>
    <property type="match status" value="1"/>
</dbReference>
<feature type="transmembrane region" description="Helical" evidence="8">
    <location>
        <begin position="196"/>
        <end position="213"/>
    </location>
</feature>
<evidence type="ECO:0000313" key="9">
    <source>
        <dbReference type="EMBL" id="SUS05255.1"/>
    </source>
</evidence>
<evidence type="ECO:0000256" key="3">
    <source>
        <dbReference type="ARBA" id="ARBA00022448"/>
    </source>
</evidence>
<comment type="subcellular location">
    <subcellularLocation>
        <location evidence="1">Cell membrane</location>
        <topology evidence="1">Multi-pass membrane protein</topology>
    </subcellularLocation>
</comment>
<gene>
    <name evidence="9" type="ORF">DF3PB_1810001</name>
</gene>
<dbReference type="PANTHER" id="PTHR36838:SF4">
    <property type="entry name" value="AUXIN EFFLUX CARRIER FAMILY PROTEIN"/>
    <property type="match status" value="1"/>
</dbReference>
<dbReference type="InterPro" id="IPR038770">
    <property type="entry name" value="Na+/solute_symporter_sf"/>
</dbReference>